<accession>A0ACB7T0F7</accession>
<dbReference type="Proteomes" id="UP000821845">
    <property type="component" value="Chromosome 2"/>
</dbReference>
<evidence type="ECO:0000313" key="2">
    <source>
        <dbReference type="Proteomes" id="UP000821845"/>
    </source>
</evidence>
<comment type="caution">
    <text evidence="1">The sequence shown here is derived from an EMBL/GenBank/DDBJ whole genome shotgun (WGS) entry which is preliminary data.</text>
</comment>
<protein>
    <submittedName>
        <fullName evidence="1">Uncharacterized protein</fullName>
    </submittedName>
</protein>
<name>A0ACB7T0F7_HYAAI</name>
<keyword evidence="2" id="KW-1185">Reference proteome</keyword>
<reference evidence="1" key="1">
    <citation type="submission" date="2020-05" db="EMBL/GenBank/DDBJ databases">
        <title>Large-scale comparative analyses of tick genomes elucidate their genetic diversity and vector capacities.</title>
        <authorList>
            <person name="Jia N."/>
            <person name="Wang J."/>
            <person name="Shi W."/>
            <person name="Du L."/>
            <person name="Sun Y."/>
            <person name="Zhan W."/>
            <person name="Jiang J."/>
            <person name="Wang Q."/>
            <person name="Zhang B."/>
            <person name="Ji P."/>
            <person name="Sakyi L.B."/>
            <person name="Cui X."/>
            <person name="Yuan T."/>
            <person name="Jiang B."/>
            <person name="Yang W."/>
            <person name="Lam T.T.-Y."/>
            <person name="Chang Q."/>
            <person name="Ding S."/>
            <person name="Wang X."/>
            <person name="Zhu J."/>
            <person name="Ruan X."/>
            <person name="Zhao L."/>
            <person name="Wei J."/>
            <person name="Que T."/>
            <person name="Du C."/>
            <person name="Cheng J."/>
            <person name="Dai P."/>
            <person name="Han X."/>
            <person name="Huang E."/>
            <person name="Gao Y."/>
            <person name="Liu J."/>
            <person name="Shao H."/>
            <person name="Ye R."/>
            <person name="Li L."/>
            <person name="Wei W."/>
            <person name="Wang X."/>
            <person name="Wang C."/>
            <person name="Yang T."/>
            <person name="Huo Q."/>
            <person name="Li W."/>
            <person name="Guo W."/>
            <person name="Chen H."/>
            <person name="Zhou L."/>
            <person name="Ni X."/>
            <person name="Tian J."/>
            <person name="Zhou Y."/>
            <person name="Sheng Y."/>
            <person name="Liu T."/>
            <person name="Pan Y."/>
            <person name="Xia L."/>
            <person name="Li J."/>
            <person name="Zhao F."/>
            <person name="Cao W."/>
        </authorList>
    </citation>
    <scope>NUCLEOTIDE SEQUENCE</scope>
    <source>
        <strain evidence="1">Hyas-2018</strain>
    </source>
</reference>
<organism evidence="1 2">
    <name type="scientific">Hyalomma asiaticum</name>
    <name type="common">Tick</name>
    <dbReference type="NCBI Taxonomy" id="266040"/>
    <lineage>
        <taxon>Eukaryota</taxon>
        <taxon>Metazoa</taxon>
        <taxon>Ecdysozoa</taxon>
        <taxon>Arthropoda</taxon>
        <taxon>Chelicerata</taxon>
        <taxon>Arachnida</taxon>
        <taxon>Acari</taxon>
        <taxon>Parasitiformes</taxon>
        <taxon>Ixodida</taxon>
        <taxon>Ixodoidea</taxon>
        <taxon>Ixodidae</taxon>
        <taxon>Hyalomminae</taxon>
        <taxon>Hyalomma</taxon>
    </lineage>
</organism>
<dbReference type="EMBL" id="CM023482">
    <property type="protein sequence ID" value="KAH6940350.1"/>
    <property type="molecule type" value="Genomic_DNA"/>
</dbReference>
<gene>
    <name evidence="1" type="ORF">HPB50_026970</name>
</gene>
<sequence length="88" mass="10086">MSMTLPRGATCGKTRWTSLVTNSVSTDKTPNPAFAKNGEDVGWENMAMEFGSNHNVLKTHFKATLSRVRQFKFVDYNHFRNIQEDIYL</sequence>
<evidence type="ECO:0000313" key="1">
    <source>
        <dbReference type="EMBL" id="KAH6940350.1"/>
    </source>
</evidence>
<proteinExistence type="predicted"/>